<dbReference type="Pfam" id="PF25431">
    <property type="entry name" value="zf-C17orf113"/>
    <property type="match status" value="1"/>
</dbReference>
<dbReference type="InterPro" id="IPR057456">
    <property type="entry name" value="Znf_C17orf113"/>
</dbReference>
<evidence type="ECO:0000259" key="1">
    <source>
        <dbReference type="Pfam" id="PF25431"/>
    </source>
</evidence>
<dbReference type="AlphaFoldDB" id="A0A9D4U3G4"/>
<feature type="domain" description="C17orf113 probable zinc finger" evidence="1">
    <location>
        <begin position="73"/>
        <end position="135"/>
    </location>
</feature>
<protein>
    <recommendedName>
        <fullName evidence="1">C17orf113 probable zinc finger domain-containing protein</fullName>
    </recommendedName>
</protein>
<evidence type="ECO:0000313" key="3">
    <source>
        <dbReference type="Proteomes" id="UP000886520"/>
    </source>
</evidence>
<dbReference type="PANTHER" id="PTHR46880:SF5">
    <property type="entry name" value="DUF4371 DOMAIN-CONTAINING PROTEIN"/>
    <property type="match status" value="1"/>
</dbReference>
<sequence length="286" mass="32641">MQTSGVAFIMASSRPLKKTKKQRTLEESMGLHALPKETQGVALDSPNPAIVQGEISEKKKHQRVFLESWKIDHPWAYCITNSKGKARSKCKWCTFANKKTPFAHVEGSKSLMKAALQVHENSNEHREAKAMWKEHEKRSMVPMPKHVEEMHDVEKERIVTCMQISRYVMKRFMPIEEYARQCGFHKFMGTPNMPVVNEYASYVSKDAGKEFGKPICHVYLEKLKSDISSSPWYALQVDESIDVSTMQYMILYVTYIENAGTGEICTKFIDISTERHCGLGRGSPAP</sequence>
<dbReference type="EMBL" id="JABFUD020000023">
    <property type="protein sequence ID" value="KAI5060949.1"/>
    <property type="molecule type" value="Genomic_DNA"/>
</dbReference>
<keyword evidence="3" id="KW-1185">Reference proteome</keyword>
<reference evidence="2" key="1">
    <citation type="submission" date="2021-01" db="EMBL/GenBank/DDBJ databases">
        <title>Adiantum capillus-veneris genome.</title>
        <authorList>
            <person name="Fang Y."/>
            <person name="Liao Q."/>
        </authorList>
    </citation>
    <scope>NUCLEOTIDE SEQUENCE</scope>
    <source>
        <strain evidence="2">H3</strain>
        <tissue evidence="2">Leaf</tissue>
    </source>
</reference>
<dbReference type="Proteomes" id="UP000886520">
    <property type="component" value="Chromosome 23"/>
</dbReference>
<accession>A0A9D4U3G4</accession>
<evidence type="ECO:0000313" key="2">
    <source>
        <dbReference type="EMBL" id="KAI5060949.1"/>
    </source>
</evidence>
<comment type="caution">
    <text evidence="2">The sequence shown here is derived from an EMBL/GenBank/DDBJ whole genome shotgun (WGS) entry which is preliminary data.</text>
</comment>
<name>A0A9D4U3G4_ADICA</name>
<dbReference type="PANTHER" id="PTHR46880">
    <property type="entry name" value="RAS-ASSOCIATING DOMAIN-CONTAINING PROTEIN"/>
    <property type="match status" value="1"/>
</dbReference>
<gene>
    <name evidence="2" type="ORF">GOP47_0023454</name>
</gene>
<dbReference type="OrthoDB" id="2015961at2759"/>
<organism evidence="2 3">
    <name type="scientific">Adiantum capillus-veneris</name>
    <name type="common">Maidenhair fern</name>
    <dbReference type="NCBI Taxonomy" id="13818"/>
    <lineage>
        <taxon>Eukaryota</taxon>
        <taxon>Viridiplantae</taxon>
        <taxon>Streptophyta</taxon>
        <taxon>Embryophyta</taxon>
        <taxon>Tracheophyta</taxon>
        <taxon>Polypodiopsida</taxon>
        <taxon>Polypodiidae</taxon>
        <taxon>Polypodiales</taxon>
        <taxon>Pteridineae</taxon>
        <taxon>Pteridaceae</taxon>
        <taxon>Vittarioideae</taxon>
        <taxon>Adiantum</taxon>
    </lineage>
</organism>
<proteinExistence type="predicted"/>